<feature type="transmembrane region" description="Helical" evidence="14">
    <location>
        <begin position="299"/>
        <end position="317"/>
    </location>
</feature>
<dbReference type="NCBIfam" id="TIGR00437">
    <property type="entry name" value="feoB"/>
    <property type="match status" value="1"/>
</dbReference>
<feature type="transmembrane region" description="Helical" evidence="14">
    <location>
        <begin position="527"/>
        <end position="546"/>
    </location>
</feature>
<dbReference type="Gene3D" id="1.10.287.1770">
    <property type="match status" value="1"/>
</dbReference>
<evidence type="ECO:0000256" key="1">
    <source>
        <dbReference type="ARBA" id="ARBA00004429"/>
    </source>
</evidence>
<dbReference type="InterPro" id="IPR027417">
    <property type="entry name" value="P-loop_NTPase"/>
</dbReference>
<sequence length="683" mass="75832">MIEKFDLKNRGNDIRIALAGNPNSGKTTIFNEMTGARQHVGNWSGVTVEKKIGKSFYNGFEFEVVDLPGIYSLGAFSEDEVVARDFLLSGDYNLVLDIINSVNLERNLFFAIQLLEMGVDLIAVLNMADEARKKKIEIDKNKLSEILGIEVVETVAKKGEGLDNLFSKIIKNHDSQKEALRIDYGKEIEELINKIKTYLKEISFSGIINHRWLALKLIERDSEIEEYIKREVGNSTLSKVKSLISKKELKAEENFESIITAKKYEFIDYIIKECVSEPVEEEKPESISDKIDKIVTNKYLGIPIFMFVMWSIFKLTFTLGDPLIGYIESFFEISGIWIGNFLINLGFPEMLTSFITDGIIGGVGSVLVFIPNIILLFLAIAILEDSGYMARAAYVMDKIMSKIGLHGKSFIPMIIGFGCNVPGVMATRTLDSKRDKLISILINPLMSCSARLPVYVVFAGALFPQNGGLVVFSLYLMGIILAVIMASIFNKFLFKGERSPFIMELPPYRIPTIKSVFIQMWKKASAFVKKAGTIIFSVVVLIWVLANLPLGVEYASAQSIIGRFGQLIAPIFAPLGFGNWQAASSLVFGILAKEVVVGTLGVVYSAGESGLRSVLGANFSPLAAYSFMTMVLIYTPCIATLGTIKSETNSWKWPLISASYLFVLAWIVSFLVYQLGSLFGIGI</sequence>
<dbReference type="PANTHER" id="PTHR43185">
    <property type="entry name" value="FERROUS IRON TRANSPORT PROTEIN B"/>
    <property type="match status" value="1"/>
</dbReference>
<evidence type="ECO:0000256" key="13">
    <source>
        <dbReference type="ARBA" id="ARBA00031200"/>
    </source>
</evidence>
<evidence type="ECO:0000256" key="3">
    <source>
        <dbReference type="ARBA" id="ARBA00022475"/>
    </source>
</evidence>
<feature type="transmembrane region" description="Helical" evidence="14">
    <location>
        <begin position="469"/>
        <end position="489"/>
    </location>
</feature>
<keyword evidence="8 14" id="KW-1133">Transmembrane helix</keyword>
<feature type="transmembrane region" description="Helical" evidence="14">
    <location>
        <begin position="653"/>
        <end position="673"/>
    </location>
</feature>
<dbReference type="EMBL" id="JX684092">
    <property type="protein sequence ID" value="AGF93436.1"/>
    <property type="molecule type" value="Genomic_DNA"/>
</dbReference>
<dbReference type="InterPro" id="IPR003373">
    <property type="entry name" value="Fe2_transport_prot-B"/>
</dbReference>
<dbReference type="InterPro" id="IPR041069">
    <property type="entry name" value="FeoB_Cyto"/>
</dbReference>
<dbReference type="Pfam" id="PF07664">
    <property type="entry name" value="FeoB_C"/>
    <property type="match status" value="1"/>
</dbReference>
<dbReference type="Pfam" id="PF17910">
    <property type="entry name" value="FeoB_Cyto"/>
    <property type="match status" value="1"/>
</dbReference>
<evidence type="ECO:0000313" key="16">
    <source>
        <dbReference type="EMBL" id="AGF93436.1"/>
    </source>
</evidence>
<evidence type="ECO:0000256" key="6">
    <source>
        <dbReference type="ARBA" id="ARBA00022692"/>
    </source>
</evidence>
<comment type="subcellular location">
    <subcellularLocation>
        <location evidence="1">Cell inner membrane</location>
        <topology evidence="1">Multi-pass membrane protein</topology>
    </subcellularLocation>
</comment>
<dbReference type="GO" id="GO:0005886">
    <property type="term" value="C:plasma membrane"/>
    <property type="evidence" value="ECO:0007669"/>
    <property type="project" value="UniProtKB-SubCell"/>
</dbReference>
<feature type="transmembrane region" description="Helical" evidence="14">
    <location>
        <begin position="323"/>
        <end position="347"/>
    </location>
</feature>
<dbReference type="Pfam" id="PF02421">
    <property type="entry name" value="FeoB_N"/>
    <property type="match status" value="1"/>
</dbReference>
<keyword evidence="9" id="KW-0408">Iron</keyword>
<dbReference type="GO" id="GO:0005525">
    <property type="term" value="F:GTP binding"/>
    <property type="evidence" value="ECO:0007669"/>
    <property type="project" value="UniProtKB-KW"/>
</dbReference>
<dbReference type="PROSITE" id="PS51711">
    <property type="entry name" value="G_FEOB"/>
    <property type="match status" value="1"/>
</dbReference>
<evidence type="ECO:0000256" key="11">
    <source>
        <dbReference type="ARBA" id="ARBA00023134"/>
    </source>
</evidence>
<dbReference type="InterPro" id="IPR011642">
    <property type="entry name" value="Gate_dom"/>
</dbReference>
<feature type="transmembrane region" description="Helical" evidence="14">
    <location>
        <begin position="359"/>
        <end position="383"/>
    </location>
</feature>
<dbReference type="InterPro" id="IPR011640">
    <property type="entry name" value="Fe2_transport_prot_B_C"/>
</dbReference>
<accession>M1P218</accession>
<keyword evidence="3" id="KW-1003">Cell membrane</keyword>
<organism evidence="16">
    <name type="scientific">uncultured organism</name>
    <dbReference type="NCBI Taxonomy" id="155900"/>
    <lineage>
        <taxon>unclassified sequences</taxon>
        <taxon>environmental samples</taxon>
    </lineage>
</organism>
<proteinExistence type="predicted"/>
<evidence type="ECO:0000256" key="8">
    <source>
        <dbReference type="ARBA" id="ARBA00022989"/>
    </source>
</evidence>
<evidence type="ECO:0000256" key="5">
    <source>
        <dbReference type="ARBA" id="ARBA00022519"/>
    </source>
</evidence>
<keyword evidence="11" id="KW-0342">GTP-binding</keyword>
<dbReference type="FunFam" id="3.40.50.300:FF:000426">
    <property type="entry name" value="Ferrous iron transport protein B"/>
    <property type="match status" value="1"/>
</dbReference>
<protein>
    <recommendedName>
        <fullName evidence="13">Ferrous iron transport protein B</fullName>
    </recommendedName>
</protein>
<dbReference type="CDD" id="cd01879">
    <property type="entry name" value="FeoB"/>
    <property type="match status" value="1"/>
</dbReference>
<evidence type="ECO:0000256" key="10">
    <source>
        <dbReference type="ARBA" id="ARBA00023065"/>
    </source>
</evidence>
<keyword evidence="4" id="KW-0410">Iron transport</keyword>
<keyword evidence="12 14" id="KW-0472">Membrane</keyword>
<keyword evidence="5" id="KW-0997">Cell inner membrane</keyword>
<evidence type="ECO:0000256" key="14">
    <source>
        <dbReference type="SAM" id="Phobius"/>
    </source>
</evidence>
<evidence type="ECO:0000256" key="9">
    <source>
        <dbReference type="ARBA" id="ARBA00023004"/>
    </source>
</evidence>
<dbReference type="SUPFAM" id="SSF52540">
    <property type="entry name" value="P-loop containing nucleoside triphosphate hydrolases"/>
    <property type="match status" value="1"/>
</dbReference>
<keyword evidence="10" id="KW-0406">Ion transport</keyword>
<dbReference type="AlphaFoldDB" id="M1P218"/>
<dbReference type="InterPro" id="IPR050860">
    <property type="entry name" value="FeoB_GTPase"/>
</dbReference>
<evidence type="ECO:0000256" key="12">
    <source>
        <dbReference type="ARBA" id="ARBA00023136"/>
    </source>
</evidence>
<reference evidence="16" key="1">
    <citation type="journal article" date="2013" name="Syst. Appl. Microbiol.">
        <title>New insights into the archaeal diversity of a hypersaline microbial mat obtained by a metagenomic approach.</title>
        <authorList>
            <person name="Lopez-Lopez A."/>
            <person name="Richter M."/>
            <person name="Pena A."/>
            <person name="Tamames J."/>
            <person name="Rossello-Mora R."/>
        </authorList>
    </citation>
    <scope>NUCLEOTIDE SEQUENCE</scope>
</reference>
<evidence type="ECO:0000259" key="15">
    <source>
        <dbReference type="PROSITE" id="PS51711"/>
    </source>
</evidence>
<evidence type="ECO:0000256" key="2">
    <source>
        <dbReference type="ARBA" id="ARBA00022448"/>
    </source>
</evidence>
<keyword evidence="7" id="KW-0547">Nucleotide-binding</keyword>
<evidence type="ECO:0000256" key="7">
    <source>
        <dbReference type="ARBA" id="ARBA00022741"/>
    </source>
</evidence>
<name>M1P218_9ZZZZ</name>
<feature type="domain" description="FeoB-type G" evidence="15">
    <location>
        <begin position="13"/>
        <end position="175"/>
    </location>
</feature>
<gene>
    <name evidence="16" type="ORF">FLSS-26_0009</name>
</gene>
<dbReference type="PANTHER" id="PTHR43185:SF1">
    <property type="entry name" value="FE(2+) TRANSPORTER FEOB"/>
    <property type="match status" value="1"/>
</dbReference>
<dbReference type="InterPro" id="IPR030389">
    <property type="entry name" value="G_FEOB_dom"/>
</dbReference>
<keyword evidence="2" id="KW-0813">Transport</keyword>
<dbReference type="Pfam" id="PF07670">
    <property type="entry name" value="Gate"/>
    <property type="match status" value="2"/>
</dbReference>
<dbReference type="GO" id="GO:0015093">
    <property type="term" value="F:ferrous iron transmembrane transporter activity"/>
    <property type="evidence" value="ECO:0007669"/>
    <property type="project" value="InterPro"/>
</dbReference>
<dbReference type="Gene3D" id="3.40.50.300">
    <property type="entry name" value="P-loop containing nucleotide triphosphate hydrolases"/>
    <property type="match status" value="1"/>
</dbReference>
<feature type="transmembrane region" description="Helical" evidence="14">
    <location>
        <begin position="403"/>
        <end position="425"/>
    </location>
</feature>
<feature type="transmembrane region" description="Helical" evidence="14">
    <location>
        <begin position="622"/>
        <end position="641"/>
    </location>
</feature>
<feature type="transmembrane region" description="Helical" evidence="14">
    <location>
        <begin position="437"/>
        <end position="463"/>
    </location>
</feature>
<keyword evidence="6 14" id="KW-0812">Transmembrane</keyword>
<evidence type="ECO:0000256" key="4">
    <source>
        <dbReference type="ARBA" id="ARBA00022496"/>
    </source>
</evidence>